<dbReference type="Proteomes" id="UP000241074">
    <property type="component" value="Chromosome"/>
</dbReference>
<dbReference type="EMBL" id="CP027860">
    <property type="protein sequence ID" value="AVP97490.1"/>
    <property type="molecule type" value="Genomic_DNA"/>
</dbReference>
<dbReference type="OrthoDB" id="28717at2"/>
<dbReference type="KEGG" id="xba:C7S18_09910"/>
<dbReference type="AlphaFoldDB" id="A0A2P1PRM2"/>
<evidence type="ECO:0000313" key="3">
    <source>
        <dbReference type="EMBL" id="AVP97490.1"/>
    </source>
</evidence>
<keyword evidence="1" id="KW-0472">Membrane</keyword>
<name>A0A2P1PRM2_9GAMM</name>
<evidence type="ECO:0000256" key="2">
    <source>
        <dbReference type="SAM" id="SignalP"/>
    </source>
</evidence>
<feature type="chain" id="PRO_5015109436" description="PEP-CTERM sorting domain-containing protein" evidence="2">
    <location>
        <begin position="28"/>
        <end position="277"/>
    </location>
</feature>
<keyword evidence="1" id="KW-1133">Transmembrane helix</keyword>
<reference evidence="3 4" key="2">
    <citation type="submission" date="2018-03" db="EMBL/GenBank/DDBJ databases">
        <authorList>
            <person name="Keele B.F."/>
        </authorList>
    </citation>
    <scope>NUCLEOTIDE SEQUENCE [LARGE SCALE GENOMIC DNA]</scope>
    <source>
        <strain evidence="3 4">D13</strain>
    </source>
</reference>
<evidence type="ECO:0000256" key="1">
    <source>
        <dbReference type="SAM" id="Phobius"/>
    </source>
</evidence>
<reference evidence="3 4" key="1">
    <citation type="submission" date="2018-03" db="EMBL/GenBank/DDBJ databases">
        <title>Ahniella affigens gen. nov., sp. nov., a gammaproteobacterium isolated from sandy soil near a stream.</title>
        <authorList>
            <person name="Ko Y."/>
            <person name="Kim J.-H."/>
        </authorList>
    </citation>
    <scope>NUCLEOTIDE SEQUENCE [LARGE SCALE GENOMIC DNA]</scope>
    <source>
        <strain evidence="3 4">D13</strain>
    </source>
</reference>
<organism evidence="3 4">
    <name type="scientific">Ahniella affigens</name>
    <dbReference type="NCBI Taxonomy" id="2021234"/>
    <lineage>
        <taxon>Bacteria</taxon>
        <taxon>Pseudomonadati</taxon>
        <taxon>Pseudomonadota</taxon>
        <taxon>Gammaproteobacteria</taxon>
        <taxon>Lysobacterales</taxon>
        <taxon>Rhodanobacteraceae</taxon>
        <taxon>Ahniella</taxon>
    </lineage>
</organism>
<gene>
    <name evidence="3" type="ORF">C7S18_09910</name>
</gene>
<sequence length="277" mass="28218">MAARNVRLTNLLVATLIGLAGSGSALAIFPNGGFEQGDFSSWTIGGGSNQGLLGATPFTSASISITPGGPGPTALIGTLTDPNAPTLVLPRLGSVTAQLNNAAGGSLVTTLKQVDTVTSADVDSSDGLPHIRFSFAPVLEDPNHTPNEQPYFYVALRRVSDNSLLFEQFAYSGQAGVNFLTAPTGWKYLPFQDVDVSLPANAVGEQIELTVIAADCSLSGHGGYVYVDGFGSQALPPAGGGQGSGVPQEVPSLSPLGLLGLIAGVLGLTAILRRKAA</sequence>
<protein>
    <recommendedName>
        <fullName evidence="5">PEP-CTERM sorting domain-containing protein</fullName>
    </recommendedName>
</protein>
<feature type="signal peptide" evidence="2">
    <location>
        <begin position="1"/>
        <end position="27"/>
    </location>
</feature>
<keyword evidence="2" id="KW-0732">Signal</keyword>
<keyword evidence="1" id="KW-0812">Transmembrane</keyword>
<proteinExistence type="predicted"/>
<evidence type="ECO:0000313" key="4">
    <source>
        <dbReference type="Proteomes" id="UP000241074"/>
    </source>
</evidence>
<dbReference type="RefSeq" id="WP_106891414.1">
    <property type="nucleotide sequence ID" value="NZ_CP027860.1"/>
</dbReference>
<evidence type="ECO:0008006" key="5">
    <source>
        <dbReference type="Google" id="ProtNLM"/>
    </source>
</evidence>
<accession>A0A2P1PRM2</accession>
<feature type="transmembrane region" description="Helical" evidence="1">
    <location>
        <begin position="253"/>
        <end position="272"/>
    </location>
</feature>
<keyword evidence="4" id="KW-1185">Reference proteome</keyword>